<evidence type="ECO:0000313" key="14">
    <source>
        <dbReference type="Proteomes" id="UP000178951"/>
    </source>
</evidence>
<dbReference type="AlphaFoldDB" id="A0A1F4TS89"/>
<evidence type="ECO:0000256" key="2">
    <source>
        <dbReference type="ARBA" id="ARBA00022679"/>
    </source>
</evidence>
<dbReference type="InterPro" id="IPR050264">
    <property type="entry name" value="Bact_CCA-adding_enz_type3_sf"/>
</dbReference>
<evidence type="ECO:0000256" key="1">
    <source>
        <dbReference type="ARBA" id="ARBA00001946"/>
    </source>
</evidence>
<name>A0A1F4TS89_UNCSA</name>
<dbReference type="PANTHER" id="PTHR46173">
    <property type="entry name" value="CCA TRNA NUCLEOTIDYLTRANSFERASE 1, MITOCHONDRIAL"/>
    <property type="match status" value="1"/>
</dbReference>
<dbReference type="InterPro" id="IPR032810">
    <property type="entry name" value="CCA-adding_enz_C"/>
</dbReference>
<feature type="domain" description="tRNA nucleotidyltransferase/poly(A) polymerase RNA and SrmB- binding" evidence="11">
    <location>
        <begin position="171"/>
        <end position="232"/>
    </location>
</feature>
<organism evidence="13 14">
    <name type="scientific">candidate division WOR-1 bacterium RIFOXYB2_FULL_48_7</name>
    <dbReference type="NCBI Taxonomy" id="1802583"/>
    <lineage>
        <taxon>Bacteria</taxon>
        <taxon>Bacillati</taxon>
        <taxon>Saganbacteria</taxon>
    </lineage>
</organism>
<dbReference type="EMBL" id="MEUF01000024">
    <property type="protein sequence ID" value="OGC35594.1"/>
    <property type="molecule type" value="Genomic_DNA"/>
</dbReference>
<dbReference type="Gene3D" id="3.30.460.10">
    <property type="entry name" value="Beta Polymerase, domain 2"/>
    <property type="match status" value="1"/>
</dbReference>
<feature type="domain" description="Poly A polymerase head" evidence="10">
    <location>
        <begin position="23"/>
        <end position="144"/>
    </location>
</feature>
<evidence type="ECO:0000256" key="9">
    <source>
        <dbReference type="RuleBase" id="RU003953"/>
    </source>
</evidence>
<dbReference type="Gene3D" id="1.10.3090.10">
    <property type="entry name" value="cca-adding enzyme, domain 2"/>
    <property type="match status" value="1"/>
</dbReference>
<dbReference type="PANTHER" id="PTHR46173:SF1">
    <property type="entry name" value="CCA TRNA NUCLEOTIDYLTRANSFERASE 1, MITOCHONDRIAL"/>
    <property type="match status" value="1"/>
</dbReference>
<dbReference type="NCBIfam" id="TIGR00277">
    <property type="entry name" value="HDIG"/>
    <property type="match status" value="1"/>
</dbReference>
<dbReference type="SUPFAM" id="SSF81301">
    <property type="entry name" value="Nucleotidyltransferase"/>
    <property type="match status" value="1"/>
</dbReference>
<comment type="cofactor">
    <cofactor evidence="1">
        <name>Mg(2+)</name>
        <dbReference type="ChEBI" id="CHEBI:18420"/>
    </cofactor>
</comment>
<dbReference type="GO" id="GO:0000166">
    <property type="term" value="F:nucleotide binding"/>
    <property type="evidence" value="ECO:0007669"/>
    <property type="project" value="UniProtKB-KW"/>
</dbReference>
<feature type="domain" description="CCA-adding enzyme C-terminal" evidence="12">
    <location>
        <begin position="294"/>
        <end position="436"/>
    </location>
</feature>
<keyword evidence="2 9" id="KW-0808">Transferase</keyword>
<keyword evidence="4" id="KW-0548">Nucleotidyltransferase</keyword>
<comment type="caution">
    <text evidence="13">The sequence shown here is derived from an EMBL/GenBank/DDBJ whole genome shotgun (WGS) entry which is preliminary data.</text>
</comment>
<protein>
    <recommendedName>
        <fullName evidence="15">HD domain-containing protein</fullName>
    </recommendedName>
</protein>
<dbReference type="Gene3D" id="1.10.246.80">
    <property type="match status" value="1"/>
</dbReference>
<accession>A0A1F4TS89</accession>
<dbReference type="InterPro" id="IPR003607">
    <property type="entry name" value="HD/PDEase_dom"/>
</dbReference>
<dbReference type="GO" id="GO:0000049">
    <property type="term" value="F:tRNA binding"/>
    <property type="evidence" value="ECO:0007669"/>
    <property type="project" value="TreeGrafter"/>
</dbReference>
<dbReference type="Proteomes" id="UP000178951">
    <property type="component" value="Unassembled WGS sequence"/>
</dbReference>
<dbReference type="GO" id="GO:0008033">
    <property type="term" value="P:tRNA processing"/>
    <property type="evidence" value="ECO:0007669"/>
    <property type="project" value="UniProtKB-KW"/>
</dbReference>
<dbReference type="InterPro" id="IPR002646">
    <property type="entry name" value="PolA_pol_head_dom"/>
</dbReference>
<dbReference type="CDD" id="cd05398">
    <property type="entry name" value="NT_ClassII-CCAase"/>
    <property type="match status" value="1"/>
</dbReference>
<dbReference type="SUPFAM" id="SSF81891">
    <property type="entry name" value="Poly A polymerase C-terminal region-like"/>
    <property type="match status" value="1"/>
</dbReference>
<dbReference type="InterPro" id="IPR006675">
    <property type="entry name" value="HDIG_dom"/>
</dbReference>
<evidence type="ECO:0000256" key="5">
    <source>
        <dbReference type="ARBA" id="ARBA00022723"/>
    </source>
</evidence>
<evidence type="ECO:0000313" key="13">
    <source>
        <dbReference type="EMBL" id="OGC35594.1"/>
    </source>
</evidence>
<keyword evidence="7" id="KW-0460">Magnesium</keyword>
<evidence type="ECO:0000256" key="6">
    <source>
        <dbReference type="ARBA" id="ARBA00022741"/>
    </source>
</evidence>
<reference evidence="13 14" key="1">
    <citation type="journal article" date="2016" name="Nat. Commun.">
        <title>Thousands of microbial genomes shed light on interconnected biogeochemical processes in an aquifer system.</title>
        <authorList>
            <person name="Anantharaman K."/>
            <person name="Brown C.T."/>
            <person name="Hug L.A."/>
            <person name="Sharon I."/>
            <person name="Castelle C.J."/>
            <person name="Probst A.J."/>
            <person name="Thomas B.C."/>
            <person name="Singh A."/>
            <person name="Wilkins M.J."/>
            <person name="Karaoz U."/>
            <person name="Brodie E.L."/>
            <person name="Williams K.H."/>
            <person name="Hubbard S.S."/>
            <person name="Banfield J.F."/>
        </authorList>
    </citation>
    <scope>NUCLEOTIDE SEQUENCE [LARGE SCALE GENOMIC DNA]</scope>
</reference>
<keyword evidence="8 9" id="KW-0694">RNA-binding</keyword>
<evidence type="ECO:0000259" key="12">
    <source>
        <dbReference type="Pfam" id="PF13735"/>
    </source>
</evidence>
<gene>
    <name evidence="13" type="ORF">A2311_05380</name>
</gene>
<evidence type="ECO:0000256" key="4">
    <source>
        <dbReference type="ARBA" id="ARBA00022695"/>
    </source>
</evidence>
<dbReference type="GO" id="GO:0016779">
    <property type="term" value="F:nucleotidyltransferase activity"/>
    <property type="evidence" value="ECO:0007669"/>
    <property type="project" value="UniProtKB-KW"/>
</dbReference>
<dbReference type="Pfam" id="PF12627">
    <property type="entry name" value="PolyA_pol_RNAbd"/>
    <property type="match status" value="1"/>
</dbReference>
<dbReference type="STRING" id="1802583.A2311_05380"/>
<dbReference type="CDD" id="cd00077">
    <property type="entry name" value="HDc"/>
    <property type="match status" value="1"/>
</dbReference>
<proteinExistence type="inferred from homology"/>
<dbReference type="GO" id="GO:0046872">
    <property type="term" value="F:metal ion binding"/>
    <property type="evidence" value="ECO:0007669"/>
    <property type="project" value="UniProtKB-KW"/>
</dbReference>
<sequence>MMLSIDEQARKIIRRLQSAGFQAYLVGGSVRDLLLGRRPAEWDITTSAQPAEVGRLFPKVIPTGIDFGTVTVLANDLPYEVTTFRSDEQYIDGRHPANVRFTADLHQDLARRDFTINALAYDPEKQLLVDDFNGQVDLKNRLIRTVGNPLERFREDGLRPVRGCRLAATLDFVLEKQTLLAITDCLETVKKVAAERVHDELVKLLKADKPSIGLEYMRQSGLLQLLLPEVAACYQVAQPPEFHPHDVYWHSLYACDAAPKDWPLVRLAALLHDIGKPACKVEMTFYNHDQVGKELAGQLLKRLKFSNDDIAQVVNLVGTHMFDYSREWSDAAVRRFIRRIGGRQNVASVFALRRADAAAMKQDIGLAYLTELQQRIDKIIADENALHVADLKIDGHDVMQTLNIKPGPQVGKILNELLERVLDDPSLNDRATLLALVKQHA</sequence>
<evidence type="ECO:0000259" key="10">
    <source>
        <dbReference type="Pfam" id="PF01743"/>
    </source>
</evidence>
<evidence type="ECO:0000256" key="8">
    <source>
        <dbReference type="ARBA" id="ARBA00022884"/>
    </source>
</evidence>
<dbReference type="Pfam" id="PF01743">
    <property type="entry name" value="PolyA_pol"/>
    <property type="match status" value="1"/>
</dbReference>
<comment type="similarity">
    <text evidence="9">Belongs to the tRNA nucleotidyltransferase/poly(A) polymerase family.</text>
</comment>
<evidence type="ECO:0008006" key="15">
    <source>
        <dbReference type="Google" id="ProtNLM"/>
    </source>
</evidence>
<dbReference type="InterPro" id="IPR043519">
    <property type="entry name" value="NT_sf"/>
</dbReference>
<evidence type="ECO:0000259" key="11">
    <source>
        <dbReference type="Pfam" id="PF12627"/>
    </source>
</evidence>
<evidence type="ECO:0000256" key="7">
    <source>
        <dbReference type="ARBA" id="ARBA00022842"/>
    </source>
</evidence>
<evidence type="ECO:0000256" key="3">
    <source>
        <dbReference type="ARBA" id="ARBA00022694"/>
    </source>
</evidence>
<keyword evidence="5" id="KW-0479">Metal-binding</keyword>
<keyword evidence="3" id="KW-0819">tRNA processing</keyword>
<keyword evidence="6" id="KW-0547">Nucleotide-binding</keyword>
<dbReference type="InterPro" id="IPR032828">
    <property type="entry name" value="PolyA_RNA-bd"/>
</dbReference>
<dbReference type="Pfam" id="PF13735">
    <property type="entry name" value="tRNA_NucTran2_2"/>
    <property type="match status" value="1"/>
</dbReference>